<dbReference type="InterPro" id="IPR023895">
    <property type="entry name" value="Thiopep_bacteriocin_prcur"/>
</dbReference>
<protein>
    <recommendedName>
        <fullName evidence="3">Thiazolylpeptide-type bacteriocin</fullName>
    </recommendedName>
</protein>
<sequence length="66" mass="6811">MQTAEKPLSGLFQELEQLGSETFEVSDYTDVDIHLANAAGSTSCCLSTSCTSTSCSSGNGHSGSEC</sequence>
<reference evidence="1" key="1">
    <citation type="submission" date="2021-01" db="EMBL/GenBank/DDBJ databases">
        <title>Whole genome shotgun sequence of Virgisporangium aurantiacum NBRC 16421.</title>
        <authorList>
            <person name="Komaki H."/>
            <person name="Tamura T."/>
        </authorList>
    </citation>
    <scope>NUCLEOTIDE SEQUENCE</scope>
    <source>
        <strain evidence="1">NBRC 16421</strain>
    </source>
</reference>
<organism evidence="1 2">
    <name type="scientific">Virgisporangium aurantiacum</name>
    <dbReference type="NCBI Taxonomy" id="175570"/>
    <lineage>
        <taxon>Bacteria</taxon>
        <taxon>Bacillati</taxon>
        <taxon>Actinomycetota</taxon>
        <taxon>Actinomycetes</taxon>
        <taxon>Micromonosporales</taxon>
        <taxon>Micromonosporaceae</taxon>
        <taxon>Virgisporangium</taxon>
    </lineage>
</organism>
<dbReference type="Proteomes" id="UP000612585">
    <property type="component" value="Unassembled WGS sequence"/>
</dbReference>
<dbReference type="RefSeq" id="WP_204013072.1">
    <property type="nucleotide sequence ID" value="NZ_BOPG01000117.1"/>
</dbReference>
<name>A0A8J3ZK61_9ACTN</name>
<evidence type="ECO:0000313" key="2">
    <source>
        <dbReference type="Proteomes" id="UP000612585"/>
    </source>
</evidence>
<evidence type="ECO:0000313" key="1">
    <source>
        <dbReference type="EMBL" id="GIJ64447.1"/>
    </source>
</evidence>
<evidence type="ECO:0008006" key="3">
    <source>
        <dbReference type="Google" id="ProtNLM"/>
    </source>
</evidence>
<comment type="caution">
    <text evidence="1">The sequence shown here is derived from an EMBL/GenBank/DDBJ whole genome shotgun (WGS) entry which is preliminary data.</text>
</comment>
<dbReference type="AlphaFoldDB" id="A0A8J3ZK61"/>
<dbReference type="EMBL" id="BOPG01000117">
    <property type="protein sequence ID" value="GIJ64447.1"/>
    <property type="molecule type" value="Genomic_DNA"/>
</dbReference>
<proteinExistence type="predicted"/>
<gene>
    <name evidence="1" type="ORF">Vau01_119630</name>
</gene>
<dbReference type="NCBIfam" id="TIGR03892">
    <property type="entry name" value="thiopep_precurs"/>
    <property type="match status" value="1"/>
</dbReference>
<dbReference type="Pfam" id="PF19409">
    <property type="entry name" value="Thiopep_pre"/>
    <property type="match status" value="1"/>
</dbReference>
<keyword evidence="2" id="KW-1185">Reference proteome</keyword>
<accession>A0A8J3ZK61</accession>